<keyword evidence="3" id="KW-1185">Reference proteome</keyword>
<reference evidence="2 3" key="1">
    <citation type="submission" date="2015-04" db="EMBL/GenBank/DDBJ databases">
        <title>Draft genome sequence of bacteremic isolate Catabacter hongkongensis type strain HKU16T.</title>
        <authorList>
            <person name="Lau S.K."/>
            <person name="Teng J.L."/>
            <person name="Huang Y."/>
            <person name="Curreem S.O."/>
            <person name="Tsui S.K."/>
            <person name="Woo P.C."/>
        </authorList>
    </citation>
    <scope>NUCLEOTIDE SEQUENCE [LARGE SCALE GENOMIC DNA]</scope>
    <source>
        <strain evidence="2 3">HKU16</strain>
    </source>
</reference>
<keyword evidence="1" id="KW-0472">Membrane</keyword>
<sequence length="39" mass="4665">MMDRFLLYHIQKQKTRLARFLFAYSLAAFFAICGLRLLP</sequence>
<protein>
    <submittedName>
        <fullName evidence="2">Uncharacterized protein</fullName>
    </submittedName>
</protein>
<gene>
    <name evidence="2" type="ORF">CHK_1758</name>
</gene>
<organism evidence="2 3">
    <name type="scientific">Christensenella hongkongensis</name>
    <dbReference type="NCBI Taxonomy" id="270498"/>
    <lineage>
        <taxon>Bacteria</taxon>
        <taxon>Bacillati</taxon>
        <taxon>Bacillota</taxon>
        <taxon>Clostridia</taxon>
        <taxon>Christensenellales</taxon>
        <taxon>Christensenellaceae</taxon>
        <taxon>Christensenella</taxon>
    </lineage>
</organism>
<comment type="caution">
    <text evidence="2">The sequence shown here is derived from an EMBL/GenBank/DDBJ whole genome shotgun (WGS) entry which is preliminary data.</text>
</comment>
<evidence type="ECO:0000313" key="3">
    <source>
        <dbReference type="Proteomes" id="UP000034076"/>
    </source>
</evidence>
<dbReference type="AlphaFoldDB" id="A0A0M2NK56"/>
<dbReference type="Proteomes" id="UP000034076">
    <property type="component" value="Unassembled WGS sequence"/>
</dbReference>
<keyword evidence="1" id="KW-1133">Transmembrane helix</keyword>
<keyword evidence="1" id="KW-0812">Transmembrane</keyword>
<feature type="transmembrane region" description="Helical" evidence="1">
    <location>
        <begin position="21"/>
        <end position="38"/>
    </location>
</feature>
<dbReference type="EMBL" id="LAYJ01000101">
    <property type="protein sequence ID" value="KKI50832.1"/>
    <property type="molecule type" value="Genomic_DNA"/>
</dbReference>
<evidence type="ECO:0000313" key="2">
    <source>
        <dbReference type="EMBL" id="KKI50832.1"/>
    </source>
</evidence>
<accession>A0A0M2NK56</accession>
<dbReference type="STRING" id="270498.CHK_1758"/>
<proteinExistence type="predicted"/>
<name>A0A0M2NK56_9FIRM</name>
<evidence type="ECO:0000256" key="1">
    <source>
        <dbReference type="SAM" id="Phobius"/>
    </source>
</evidence>